<evidence type="ECO:0000256" key="1">
    <source>
        <dbReference type="SAM" id="MobiDB-lite"/>
    </source>
</evidence>
<organism evidence="3 4">
    <name type="scientific">Mycena rosella</name>
    <name type="common">Pink bonnet</name>
    <name type="synonym">Agaricus rosellus</name>
    <dbReference type="NCBI Taxonomy" id="1033263"/>
    <lineage>
        <taxon>Eukaryota</taxon>
        <taxon>Fungi</taxon>
        <taxon>Dikarya</taxon>
        <taxon>Basidiomycota</taxon>
        <taxon>Agaricomycotina</taxon>
        <taxon>Agaricomycetes</taxon>
        <taxon>Agaricomycetidae</taxon>
        <taxon>Agaricales</taxon>
        <taxon>Marasmiineae</taxon>
        <taxon>Mycenaceae</taxon>
        <taxon>Mycena</taxon>
    </lineage>
</organism>
<evidence type="ECO:0000259" key="2">
    <source>
        <dbReference type="PROSITE" id="PS50076"/>
    </source>
</evidence>
<dbReference type="PANTHER" id="PTHR14021:SF15">
    <property type="entry name" value="IRON-SULFUR CLUSTER CO-CHAPERONE PROTEIN HSCB"/>
    <property type="match status" value="1"/>
</dbReference>
<dbReference type="InterPro" id="IPR001623">
    <property type="entry name" value="DnaJ_domain"/>
</dbReference>
<evidence type="ECO:0000313" key="4">
    <source>
        <dbReference type="Proteomes" id="UP001221757"/>
    </source>
</evidence>
<dbReference type="GO" id="GO:0044571">
    <property type="term" value="P:[2Fe-2S] cluster assembly"/>
    <property type="evidence" value="ECO:0007669"/>
    <property type="project" value="InterPro"/>
</dbReference>
<dbReference type="SUPFAM" id="SSF46565">
    <property type="entry name" value="Chaperone J-domain"/>
    <property type="match status" value="1"/>
</dbReference>
<dbReference type="GO" id="GO:0005739">
    <property type="term" value="C:mitochondrion"/>
    <property type="evidence" value="ECO:0007669"/>
    <property type="project" value="TreeGrafter"/>
</dbReference>
<accession>A0AAD7GVJ7</accession>
<dbReference type="GO" id="GO:0001671">
    <property type="term" value="F:ATPase activator activity"/>
    <property type="evidence" value="ECO:0007669"/>
    <property type="project" value="InterPro"/>
</dbReference>
<name>A0AAD7GVJ7_MYCRO</name>
<dbReference type="PROSITE" id="PS50076">
    <property type="entry name" value="DNAJ_2"/>
    <property type="match status" value="1"/>
</dbReference>
<dbReference type="AlphaFoldDB" id="A0AAD7GVJ7"/>
<dbReference type="GO" id="GO:0051087">
    <property type="term" value="F:protein-folding chaperone binding"/>
    <property type="evidence" value="ECO:0007669"/>
    <property type="project" value="InterPro"/>
</dbReference>
<keyword evidence="4" id="KW-1185">Reference proteome</keyword>
<sequence>MRRFLSTLSSTLSKTCASCSRPLPTPLPACNSCGTISPIPASVPFHDIFALPARPNPFIVDPLLLKRRFREAQAVCHPDTWASKGQHKQDIAQALSSRLNEAYHSLADPLRRAEYILEQNGLPIAEGDQLDDLEFIRRSCRRARASTRQTMRTSSRASNGGGSRGRRGRREWPRVKEAAVRLKYLEGIGAAGKQKREEIED</sequence>
<proteinExistence type="predicted"/>
<evidence type="ECO:0000313" key="3">
    <source>
        <dbReference type="EMBL" id="KAJ7706179.1"/>
    </source>
</evidence>
<reference evidence="3" key="1">
    <citation type="submission" date="2023-03" db="EMBL/GenBank/DDBJ databases">
        <title>Massive genome expansion in bonnet fungi (Mycena s.s.) driven by repeated elements and novel gene families across ecological guilds.</title>
        <authorList>
            <consortium name="Lawrence Berkeley National Laboratory"/>
            <person name="Harder C.B."/>
            <person name="Miyauchi S."/>
            <person name="Viragh M."/>
            <person name="Kuo A."/>
            <person name="Thoen E."/>
            <person name="Andreopoulos B."/>
            <person name="Lu D."/>
            <person name="Skrede I."/>
            <person name="Drula E."/>
            <person name="Henrissat B."/>
            <person name="Morin E."/>
            <person name="Kohler A."/>
            <person name="Barry K."/>
            <person name="LaButti K."/>
            <person name="Morin E."/>
            <person name="Salamov A."/>
            <person name="Lipzen A."/>
            <person name="Mereny Z."/>
            <person name="Hegedus B."/>
            <person name="Baldrian P."/>
            <person name="Stursova M."/>
            <person name="Weitz H."/>
            <person name="Taylor A."/>
            <person name="Grigoriev I.V."/>
            <person name="Nagy L.G."/>
            <person name="Martin F."/>
            <person name="Kauserud H."/>
        </authorList>
    </citation>
    <scope>NUCLEOTIDE SEQUENCE</scope>
    <source>
        <strain evidence="3">CBHHK067</strain>
    </source>
</reference>
<dbReference type="PANTHER" id="PTHR14021">
    <property type="entry name" value="IRON-SULFUR CLUSTER CO-CHAPERONE PROTEIN HSCB"/>
    <property type="match status" value="1"/>
</dbReference>
<gene>
    <name evidence="3" type="ORF">B0H17DRAFT_1036055</name>
</gene>
<dbReference type="Gene3D" id="1.10.287.110">
    <property type="entry name" value="DnaJ domain"/>
    <property type="match status" value="1"/>
</dbReference>
<dbReference type="Proteomes" id="UP001221757">
    <property type="component" value="Unassembled WGS sequence"/>
</dbReference>
<protein>
    <recommendedName>
        <fullName evidence="2">J domain-containing protein</fullName>
    </recommendedName>
</protein>
<dbReference type="InterPro" id="IPR036869">
    <property type="entry name" value="J_dom_sf"/>
</dbReference>
<dbReference type="NCBIfam" id="TIGR00714">
    <property type="entry name" value="hscB"/>
    <property type="match status" value="1"/>
</dbReference>
<feature type="region of interest" description="Disordered" evidence="1">
    <location>
        <begin position="144"/>
        <end position="174"/>
    </location>
</feature>
<feature type="domain" description="J" evidence="2">
    <location>
        <begin position="44"/>
        <end position="119"/>
    </location>
</feature>
<dbReference type="InterPro" id="IPR004640">
    <property type="entry name" value="HscB"/>
</dbReference>
<comment type="caution">
    <text evidence="3">The sequence shown here is derived from an EMBL/GenBank/DDBJ whole genome shotgun (WGS) entry which is preliminary data.</text>
</comment>
<dbReference type="EMBL" id="JARKIE010000007">
    <property type="protein sequence ID" value="KAJ7706179.1"/>
    <property type="molecule type" value="Genomic_DNA"/>
</dbReference>
<feature type="compositionally biased region" description="Low complexity" evidence="1">
    <location>
        <begin position="146"/>
        <end position="158"/>
    </location>
</feature>